<dbReference type="AlphaFoldDB" id="A0A8S9HNS2"/>
<feature type="region of interest" description="Disordered" evidence="1">
    <location>
        <begin position="316"/>
        <end position="335"/>
    </location>
</feature>
<reference evidence="2" key="1">
    <citation type="submission" date="2019-12" db="EMBL/GenBank/DDBJ databases">
        <title>Genome sequencing and annotation of Brassica cretica.</title>
        <authorList>
            <person name="Studholme D.J."/>
            <person name="Sarris P.F."/>
        </authorList>
    </citation>
    <scope>NUCLEOTIDE SEQUENCE</scope>
    <source>
        <strain evidence="2">PFS-001/15</strain>
        <tissue evidence="2">Leaf</tissue>
    </source>
</reference>
<evidence type="ECO:0000256" key="1">
    <source>
        <dbReference type="SAM" id="MobiDB-lite"/>
    </source>
</evidence>
<dbReference type="EMBL" id="QGKW02001940">
    <property type="protein sequence ID" value="KAF2560155.1"/>
    <property type="molecule type" value="Genomic_DNA"/>
</dbReference>
<evidence type="ECO:0000313" key="2">
    <source>
        <dbReference type="EMBL" id="KAF2560155.1"/>
    </source>
</evidence>
<dbReference type="Proteomes" id="UP000712281">
    <property type="component" value="Unassembled WGS sequence"/>
</dbReference>
<accession>A0A8S9HNS2</accession>
<name>A0A8S9HNS2_BRACR</name>
<evidence type="ECO:0000313" key="3">
    <source>
        <dbReference type="Proteomes" id="UP000712281"/>
    </source>
</evidence>
<proteinExistence type="predicted"/>
<sequence length="537" mass="59193">MSKRSASSIPAKVDRGRLKRKMDSPVSRTDSSSDLCEGSNCDLMAHVLLSYVHTAPLLVGPASSVGVDDLVEWQRKYSLPPFVVLWVPTSEERASSYIPGEIAVYEAFFDSGLRRVIPALIVGLCSLFEISPSQLNLPAWRILIAIQNLGDLEYLSFGINEVLFAYPLAPLNGGEGRFHLRPCSGLPIVEELPKSDRKGLVFNKKWHKRYAFITLPGSLYRWNFIAGTHPTPSEGESDVLRARQLPFDHRQVNFLVSETVLRRGSLWRNIADDPFAAYHEAAKVMSAKKRSGSRTVSGDDVVVTGSRCATMVKTEPSSSLQGKKPKIGGVTTRSGQQSADIIRSAGRLATNLSNLNLKVFPQDGTVLPIGDPSEVVQVLQGGLLRWDLATALEQYKAVIREEAMNKGVSPPTFEDEPAIPLVSEALRLEFMQVTRDSLLGEQLLSSKPVGRYQDSGNLLNQSVALELGDSVKTWKTFSELGDCSRVFRAGTKRASARFAVDQCHRMCIDRLMSLNIDQWSCSMVSSDAFSKYLQNAP</sequence>
<dbReference type="PANTHER" id="PTHR31099:SF49">
    <property type="entry name" value="MYOSIN HEAVY CHAIN-LIKE PROTEIN"/>
    <property type="match status" value="1"/>
</dbReference>
<protein>
    <submittedName>
        <fullName evidence="2">Uncharacterized protein</fullName>
    </submittedName>
</protein>
<comment type="caution">
    <text evidence="2">The sequence shown here is derived from an EMBL/GenBank/DDBJ whole genome shotgun (WGS) entry which is preliminary data.</text>
</comment>
<feature type="region of interest" description="Disordered" evidence="1">
    <location>
        <begin position="1"/>
        <end position="33"/>
    </location>
</feature>
<organism evidence="2 3">
    <name type="scientific">Brassica cretica</name>
    <name type="common">Mustard</name>
    <dbReference type="NCBI Taxonomy" id="69181"/>
    <lineage>
        <taxon>Eukaryota</taxon>
        <taxon>Viridiplantae</taxon>
        <taxon>Streptophyta</taxon>
        <taxon>Embryophyta</taxon>
        <taxon>Tracheophyta</taxon>
        <taxon>Spermatophyta</taxon>
        <taxon>Magnoliopsida</taxon>
        <taxon>eudicotyledons</taxon>
        <taxon>Gunneridae</taxon>
        <taxon>Pentapetalae</taxon>
        <taxon>rosids</taxon>
        <taxon>malvids</taxon>
        <taxon>Brassicales</taxon>
        <taxon>Brassicaceae</taxon>
        <taxon>Brassiceae</taxon>
        <taxon>Brassica</taxon>
    </lineage>
</organism>
<gene>
    <name evidence="2" type="ORF">F2Q68_00016264</name>
</gene>
<dbReference type="PANTHER" id="PTHR31099">
    <property type="entry name" value="OS06G0165300 PROTEIN"/>
    <property type="match status" value="1"/>
</dbReference>